<dbReference type="OrthoDB" id="9790935at2"/>
<dbReference type="NCBIfam" id="NF033542">
    <property type="entry name" value="transpos_IS110"/>
    <property type="match status" value="1"/>
</dbReference>
<feature type="domain" description="Transposase IS116/IS110/IS902 C-terminal" evidence="2">
    <location>
        <begin position="273"/>
        <end position="349"/>
    </location>
</feature>
<dbReference type="InterPro" id="IPR003346">
    <property type="entry name" value="Transposase_20"/>
</dbReference>
<evidence type="ECO:0000313" key="4">
    <source>
        <dbReference type="Proteomes" id="UP000243333"/>
    </source>
</evidence>
<protein>
    <submittedName>
        <fullName evidence="3">Transposase</fullName>
    </submittedName>
</protein>
<dbReference type="EMBL" id="FNBU01000011">
    <property type="protein sequence ID" value="SDF44889.1"/>
    <property type="molecule type" value="Genomic_DNA"/>
</dbReference>
<accession>A0A1G7L791</accession>
<dbReference type="GO" id="GO:0004803">
    <property type="term" value="F:transposase activity"/>
    <property type="evidence" value="ECO:0007669"/>
    <property type="project" value="InterPro"/>
</dbReference>
<dbReference type="InterPro" id="IPR047650">
    <property type="entry name" value="Transpos_IS110"/>
</dbReference>
<dbReference type="AlphaFoldDB" id="A0A1G7L791"/>
<dbReference type="Pfam" id="PF01548">
    <property type="entry name" value="DEDD_Tnp_IS110"/>
    <property type="match status" value="1"/>
</dbReference>
<evidence type="ECO:0000259" key="1">
    <source>
        <dbReference type="Pfam" id="PF01548"/>
    </source>
</evidence>
<keyword evidence="4" id="KW-1185">Reference proteome</keyword>
<dbReference type="InterPro" id="IPR002525">
    <property type="entry name" value="Transp_IS110-like_N"/>
</dbReference>
<dbReference type="PANTHER" id="PTHR33055:SF13">
    <property type="entry name" value="TRANSPOSASE"/>
    <property type="match status" value="1"/>
</dbReference>
<dbReference type="PANTHER" id="PTHR33055">
    <property type="entry name" value="TRANSPOSASE FOR INSERTION SEQUENCE ELEMENT IS1111A"/>
    <property type="match status" value="1"/>
</dbReference>
<dbReference type="Proteomes" id="UP000243333">
    <property type="component" value="Unassembled WGS sequence"/>
</dbReference>
<dbReference type="RefSeq" id="WP_093689799.1">
    <property type="nucleotide sequence ID" value="NZ_FNBU01000011.1"/>
</dbReference>
<reference evidence="4" key="1">
    <citation type="submission" date="2016-10" db="EMBL/GenBank/DDBJ databases">
        <authorList>
            <person name="Varghese N."/>
            <person name="Submissions S."/>
        </authorList>
    </citation>
    <scope>NUCLEOTIDE SEQUENCE [LARGE SCALE GENOMIC DNA]</scope>
    <source>
        <strain evidence="4">DSM 23256</strain>
    </source>
</reference>
<dbReference type="GO" id="GO:0003677">
    <property type="term" value="F:DNA binding"/>
    <property type="evidence" value="ECO:0007669"/>
    <property type="project" value="InterPro"/>
</dbReference>
<evidence type="ECO:0000259" key="2">
    <source>
        <dbReference type="Pfam" id="PF02371"/>
    </source>
</evidence>
<feature type="non-terminal residue" evidence="3">
    <location>
        <position position="394"/>
    </location>
</feature>
<evidence type="ECO:0000313" key="3">
    <source>
        <dbReference type="EMBL" id="SDF44889.1"/>
    </source>
</evidence>
<dbReference type="GO" id="GO:0006313">
    <property type="term" value="P:DNA transposition"/>
    <property type="evidence" value="ECO:0007669"/>
    <property type="project" value="InterPro"/>
</dbReference>
<proteinExistence type="predicted"/>
<organism evidence="3 4">
    <name type="scientific">Sporolituus thermophilus DSM 23256</name>
    <dbReference type="NCBI Taxonomy" id="1123285"/>
    <lineage>
        <taxon>Bacteria</taxon>
        <taxon>Bacillati</taxon>
        <taxon>Bacillota</taxon>
        <taxon>Negativicutes</taxon>
        <taxon>Selenomonadales</taxon>
        <taxon>Sporomusaceae</taxon>
        <taxon>Sporolituus</taxon>
    </lineage>
</organism>
<dbReference type="Pfam" id="PF02371">
    <property type="entry name" value="Transposase_20"/>
    <property type="match status" value="1"/>
</dbReference>
<sequence>MLTESIIDSEWGNREPIQALKDYGVGIDTHSKFIAVCVLVKEGYNVIKYERDFPTSWKALKEARNWVVDVIRTKSVPTVLNIEPLHYSIESTGTYHLPVLKAFGGTPSVVNPLLASPSRRKTDKLDAKLLAYQNMTGLWPESFVISDKIQELRIIMRQRQFHQQMATSIANRINNYILRFGHTLGSIDSVTSIKSRALIEDMCDGHFIPSDYICPDGFPDEVKSVIKSMYADYDTHKEKAHEYTKQALKLAKAINWEIGKGRTISGKKLFAHFLTIPGIGEITTLIWLSQIVTPTRFKTAKQVAAYCGCDPSLKVSAGKVTAQTRRKGNQEIHYALVKCASALIQKHNEPLGQWGYGIYRRNLKGGWKKACSAVARRLAVAMFYVHKLGVDFSY</sequence>
<name>A0A1G7L791_9FIRM</name>
<dbReference type="STRING" id="1123285.SAMN05660235_01627"/>
<gene>
    <name evidence="3" type="ORF">SAMN05660235_01627</name>
</gene>
<feature type="domain" description="Transposase IS110-like N-terminal" evidence="1">
    <location>
        <begin position="25"/>
        <end position="176"/>
    </location>
</feature>